<reference evidence="1" key="1">
    <citation type="submission" date="2022-06" db="EMBL/GenBank/DDBJ databases">
        <title>Helicobacter colisuis sp. nov.</title>
        <authorList>
            <person name="Papic B."/>
            <person name="Gruntar I."/>
        </authorList>
    </citation>
    <scope>NUCLEOTIDE SEQUENCE</scope>
    <source>
        <strain evidence="1">11154-15</strain>
    </source>
</reference>
<dbReference type="Pfam" id="PF00400">
    <property type="entry name" value="WD40"/>
    <property type="match status" value="1"/>
</dbReference>
<dbReference type="RefSeq" id="WP_250604895.1">
    <property type="nucleotide sequence ID" value="NZ_JAMOKX010000007.1"/>
</dbReference>
<dbReference type="InterPro" id="IPR036322">
    <property type="entry name" value="WD40_repeat_dom_sf"/>
</dbReference>
<dbReference type="Proteomes" id="UP001057522">
    <property type="component" value="Unassembled WGS sequence"/>
</dbReference>
<gene>
    <name evidence="1" type="ORF">NCR95_07530</name>
</gene>
<dbReference type="SUPFAM" id="SSF50978">
    <property type="entry name" value="WD40 repeat-like"/>
    <property type="match status" value="1"/>
</dbReference>
<dbReference type="InterPro" id="IPR001680">
    <property type="entry name" value="WD40_rpt"/>
</dbReference>
<evidence type="ECO:0000313" key="1">
    <source>
        <dbReference type="EMBL" id="MCL9820011.1"/>
    </source>
</evidence>
<comment type="caution">
    <text evidence="1">The sequence shown here is derived from an EMBL/GenBank/DDBJ whole genome shotgun (WGS) entry which is preliminary data.</text>
</comment>
<dbReference type="SMART" id="SM00320">
    <property type="entry name" value="WD40"/>
    <property type="match status" value="2"/>
</dbReference>
<sequence>MFPLQSKLRLIGSVLGIATDEDCIICADNFYNIVTFSIQDKVINQTLQLSKDREPLHPFSKSVAISHKNGRVVTGFTSTSKGIVLKTKPKITPITALTWQKLEISKITFSYDDNYLATGGEDGRVLIYTGENYHLLLSLPPFPDYISSIAFSECGTLIFSTCFGKTAMVFNILKNTKIIDFKTDFVVEDAFFYDDNTKLFCVTRGGIFTYDIYKQEYLCQNILQDSWLTTCQKLPGEEFAVIGGKYNPLRLARISDNAIIDTIPLEYTGATSLFLDKNLLYIGYSNGTIEIAQIDLAKEEMLEYLANDDLRSCLKLIKEKNIFLQTLPQYKEKLDSLWQDKLLEAIDLLAKDRLQEAQSLIEPFMHDNSKKEEFDYYLRQKASVAQFMDLIEEKNYTEAYHLAKQYPHLKDTMAYAQLEKLWEKSFELAKKLLAQDAQLNIQKVKELLKPFANVQAKKEVISTLLKNVDKFLQADKEFKAKNFIEYFKICEKFPFLQATRSYKSALLVGNQIMQRISALENQNELHKALEVCKLLNAMFPFRNIANEKSKLIQLKQEFSQYCASKQLSKAFEMAEEHFELHSTLEYKTLYEDFRAKGRIAFGFASNGDGKGVIDTLKEYLNIKCWQDKIASILKIAYLNEFIQNAYQSSQNINWKESFEYYIERYGKDEELKKIATEMGLENILKSIPQEGNPQGYLSVSLAESLLCINEQSLN</sequence>
<organism evidence="1 2">
    <name type="scientific">Helicobacter colisuis</name>
    <dbReference type="NCBI Taxonomy" id="2949739"/>
    <lineage>
        <taxon>Bacteria</taxon>
        <taxon>Pseudomonadati</taxon>
        <taxon>Campylobacterota</taxon>
        <taxon>Epsilonproteobacteria</taxon>
        <taxon>Campylobacterales</taxon>
        <taxon>Helicobacteraceae</taxon>
        <taxon>Helicobacter</taxon>
    </lineage>
</organism>
<proteinExistence type="predicted"/>
<dbReference type="Gene3D" id="2.130.10.10">
    <property type="entry name" value="YVTN repeat-like/Quinoprotein amine dehydrogenase"/>
    <property type="match status" value="1"/>
</dbReference>
<dbReference type="EMBL" id="JAMOKX010000007">
    <property type="protein sequence ID" value="MCL9820011.1"/>
    <property type="molecule type" value="Genomic_DNA"/>
</dbReference>
<dbReference type="InterPro" id="IPR015943">
    <property type="entry name" value="WD40/YVTN_repeat-like_dom_sf"/>
</dbReference>
<accession>A0ABT0TVQ5</accession>
<name>A0ABT0TVQ5_9HELI</name>
<keyword evidence="2" id="KW-1185">Reference proteome</keyword>
<protein>
    <submittedName>
        <fullName evidence="1">WD40 repeat domain-containing protein</fullName>
    </submittedName>
</protein>
<evidence type="ECO:0000313" key="2">
    <source>
        <dbReference type="Proteomes" id="UP001057522"/>
    </source>
</evidence>